<sequence>MVAALEEELSELDREKDELQLMLEKNTNSTKKLKGGHVVLTKLTQEEQILLRNWFQ</sequence>
<evidence type="ECO:0000313" key="2">
    <source>
        <dbReference type="EMBL" id="MDQ6598869.1"/>
    </source>
</evidence>
<evidence type="ECO:0000256" key="1">
    <source>
        <dbReference type="SAM" id="Coils"/>
    </source>
</evidence>
<feature type="coiled-coil region" evidence="1">
    <location>
        <begin position="2"/>
        <end position="29"/>
    </location>
</feature>
<dbReference type="AlphaFoldDB" id="A0AA90QZ16"/>
<reference evidence="2" key="1">
    <citation type="submission" date="2023-08" db="EMBL/GenBank/DDBJ databases">
        <title>Nitrogen cycling bacteria in agricultural field soils.</title>
        <authorList>
            <person name="Jang J."/>
        </authorList>
    </citation>
    <scope>NUCLEOTIDE SEQUENCE</scope>
    <source>
        <strain evidence="2">PS3-36</strain>
    </source>
</reference>
<keyword evidence="1" id="KW-0175">Coiled coil</keyword>
<protein>
    <submittedName>
        <fullName evidence="2">Uncharacterized protein</fullName>
    </submittedName>
</protein>
<gene>
    <name evidence="2" type="ORF">RCG21_21355</name>
</gene>
<evidence type="ECO:0000313" key="3">
    <source>
        <dbReference type="Proteomes" id="UP001178888"/>
    </source>
</evidence>
<dbReference type="EMBL" id="JAVGVR010000001">
    <property type="protein sequence ID" value="MDQ6598869.1"/>
    <property type="molecule type" value="Genomic_DNA"/>
</dbReference>
<organism evidence="2 3">
    <name type="scientific">Bacillus salipaludis</name>
    <dbReference type="NCBI Taxonomy" id="2547811"/>
    <lineage>
        <taxon>Bacteria</taxon>
        <taxon>Bacillati</taxon>
        <taxon>Bacillota</taxon>
        <taxon>Bacilli</taxon>
        <taxon>Bacillales</taxon>
        <taxon>Bacillaceae</taxon>
        <taxon>Bacillus</taxon>
    </lineage>
</organism>
<dbReference type="Proteomes" id="UP001178888">
    <property type="component" value="Unassembled WGS sequence"/>
</dbReference>
<accession>A0AA90QZ16</accession>
<name>A0AA90QZ16_9BACI</name>
<dbReference type="RefSeq" id="WP_165976371.1">
    <property type="nucleotide sequence ID" value="NZ_JAVGVR010000001.1"/>
</dbReference>
<comment type="caution">
    <text evidence="2">The sequence shown here is derived from an EMBL/GenBank/DDBJ whole genome shotgun (WGS) entry which is preliminary data.</text>
</comment>
<proteinExistence type="predicted"/>
<keyword evidence="3" id="KW-1185">Reference proteome</keyword>